<feature type="domain" description="DUF7586" evidence="2">
    <location>
        <begin position="365"/>
        <end position="462"/>
    </location>
</feature>
<proteinExistence type="predicted"/>
<reference evidence="3" key="1">
    <citation type="submission" date="2020-11" db="EMBL/GenBank/DDBJ databases">
        <title>Isolation and identification of active actinomycetes.</title>
        <authorList>
            <person name="Yu B."/>
        </authorList>
    </citation>
    <scope>NUCLEOTIDE SEQUENCE</scope>
    <source>
        <strain evidence="3">NEAU-YB345</strain>
    </source>
</reference>
<dbReference type="PANTHER" id="PTHR46825:SF7">
    <property type="entry name" value="D-ALANYL-D-ALANINE CARBOXYPEPTIDASE"/>
    <property type="match status" value="1"/>
</dbReference>
<evidence type="ECO:0000259" key="1">
    <source>
        <dbReference type="Pfam" id="PF00144"/>
    </source>
</evidence>
<dbReference type="AlphaFoldDB" id="A0A931FC59"/>
<feature type="domain" description="Beta-lactamase-related" evidence="1">
    <location>
        <begin position="36"/>
        <end position="334"/>
    </location>
</feature>
<dbReference type="InterPro" id="IPR001466">
    <property type="entry name" value="Beta-lactam-related"/>
</dbReference>
<sequence>MPTSKTHSRHVVGDDDFTDLLPETRRALAHRISVAQRDARLPGVVAGVLRDGEPLWWGARSMVDGHVPTTDVQFRIGSITKTFVAVLVLRLRDEGLLRLSDRLGEHVPDVGPGAGELTVRQLLSHTSGLSAEPPGPWWERTDGSLRPELADLLQDPPLRHESGRVFHYSNVGFGLLGALVERLRGDDWYTVLHREVLSPLGMRRTSALPEAPHAGGWAVHPWADVILAEPLQQTGRMAPAGQLWSTVDDLLRWAGFLAAGDDRVLSAATLAEMREPQAPGEDGYGLGLALNRTGTLALAGHTGSMPGFLAALWIAPEERLGAVVLTNTTSAANFSVSDLAADLVGIVAEREPDFPEPWRPLSSCDPAVLALTGPWYWGPTACGLRLVGENELELVQLAAPRERVSLLRPADGEAWDGDTWTVTGGYWHGETMRVVRSADMAAEAGREAGISHLDMGTFVLTREPYPLDGPTPGAVDPAGWRAEKW</sequence>
<evidence type="ECO:0000313" key="4">
    <source>
        <dbReference type="Proteomes" id="UP000657385"/>
    </source>
</evidence>
<evidence type="ECO:0000259" key="2">
    <source>
        <dbReference type="Pfam" id="PF24491"/>
    </source>
</evidence>
<dbReference type="PANTHER" id="PTHR46825">
    <property type="entry name" value="D-ALANYL-D-ALANINE-CARBOXYPEPTIDASE/ENDOPEPTIDASE AMPH"/>
    <property type="match status" value="1"/>
</dbReference>
<dbReference type="RefSeq" id="WP_196193297.1">
    <property type="nucleotide sequence ID" value="NZ_JADPRT010000003.1"/>
</dbReference>
<dbReference type="Proteomes" id="UP000657385">
    <property type="component" value="Unassembled WGS sequence"/>
</dbReference>
<dbReference type="Pfam" id="PF24491">
    <property type="entry name" value="DUF7586"/>
    <property type="match status" value="1"/>
</dbReference>
<organism evidence="3 4">
    <name type="scientific">Streptacidiphilus fuscans</name>
    <dbReference type="NCBI Taxonomy" id="2789292"/>
    <lineage>
        <taxon>Bacteria</taxon>
        <taxon>Bacillati</taxon>
        <taxon>Actinomycetota</taxon>
        <taxon>Actinomycetes</taxon>
        <taxon>Kitasatosporales</taxon>
        <taxon>Streptomycetaceae</taxon>
        <taxon>Streptacidiphilus</taxon>
    </lineage>
</organism>
<evidence type="ECO:0000313" key="3">
    <source>
        <dbReference type="EMBL" id="MBF9068133.1"/>
    </source>
</evidence>
<dbReference type="Gene3D" id="3.40.710.10">
    <property type="entry name" value="DD-peptidase/beta-lactamase superfamily"/>
    <property type="match status" value="1"/>
</dbReference>
<name>A0A931FC59_9ACTN</name>
<dbReference type="SUPFAM" id="SSF56601">
    <property type="entry name" value="beta-lactamase/transpeptidase-like"/>
    <property type="match status" value="1"/>
</dbReference>
<dbReference type="InterPro" id="IPR056008">
    <property type="entry name" value="DUF7586"/>
</dbReference>
<dbReference type="InterPro" id="IPR050491">
    <property type="entry name" value="AmpC-like"/>
</dbReference>
<dbReference type="InterPro" id="IPR012338">
    <property type="entry name" value="Beta-lactam/transpept-like"/>
</dbReference>
<protein>
    <submittedName>
        <fullName evidence="3">Beta-lactamase family protein</fullName>
    </submittedName>
</protein>
<comment type="caution">
    <text evidence="3">The sequence shown here is derived from an EMBL/GenBank/DDBJ whole genome shotgun (WGS) entry which is preliminary data.</text>
</comment>
<keyword evidence="4" id="KW-1185">Reference proteome</keyword>
<gene>
    <name evidence="3" type="ORF">I2501_08780</name>
</gene>
<dbReference type="Pfam" id="PF00144">
    <property type="entry name" value="Beta-lactamase"/>
    <property type="match status" value="1"/>
</dbReference>
<dbReference type="EMBL" id="JADPRT010000003">
    <property type="protein sequence ID" value="MBF9068133.1"/>
    <property type="molecule type" value="Genomic_DNA"/>
</dbReference>
<accession>A0A931FC59</accession>